<evidence type="ECO:0000256" key="1">
    <source>
        <dbReference type="SAM" id="MobiDB-lite"/>
    </source>
</evidence>
<feature type="compositionally biased region" description="Polar residues" evidence="1">
    <location>
        <begin position="1"/>
        <end position="13"/>
    </location>
</feature>
<gene>
    <name evidence="2" type="ORF">EZS28_012891</name>
</gene>
<accession>A0A5J4W9N2</accession>
<feature type="region of interest" description="Disordered" evidence="1">
    <location>
        <begin position="146"/>
        <end position="183"/>
    </location>
</feature>
<reference evidence="2 3" key="1">
    <citation type="submission" date="2019-03" db="EMBL/GenBank/DDBJ databases">
        <title>Single cell metagenomics reveals metabolic interactions within the superorganism composed of flagellate Streblomastix strix and complex community of Bacteroidetes bacteria on its surface.</title>
        <authorList>
            <person name="Treitli S.C."/>
            <person name="Kolisko M."/>
            <person name="Husnik F."/>
            <person name="Keeling P."/>
            <person name="Hampl V."/>
        </authorList>
    </citation>
    <scope>NUCLEOTIDE SEQUENCE [LARGE SCALE GENOMIC DNA]</scope>
    <source>
        <strain evidence="2">ST1C</strain>
    </source>
</reference>
<evidence type="ECO:0000313" key="2">
    <source>
        <dbReference type="EMBL" id="KAA6391577.1"/>
    </source>
</evidence>
<protein>
    <submittedName>
        <fullName evidence="2">Uncharacterized protein</fullName>
    </submittedName>
</protein>
<sequence>MLDQGQGSSIKSASNRDRIEPQINEGHKDNADEDEDDLRESEHITIKWQGLKMLTAKWKNQNCAAPIGVQEKLKKKKGSRRKEPIDGLSASDDPSQRCNAKIQTQNASVVPKNQGNALMKQEKTLIGILQPWEISVEISFLNRVEERADDDGSSGGEIKTRREQNNDIILRDNTREKSLTRDTERRIGRRNSDAYLIGLSEMVELCIPAKETQRYIEKDFRCDKVEQ</sequence>
<dbReference type="Proteomes" id="UP000324800">
    <property type="component" value="Unassembled WGS sequence"/>
</dbReference>
<dbReference type="AlphaFoldDB" id="A0A5J4W9N2"/>
<feature type="region of interest" description="Disordered" evidence="1">
    <location>
        <begin position="69"/>
        <end position="97"/>
    </location>
</feature>
<proteinExistence type="predicted"/>
<feature type="compositionally biased region" description="Basic and acidic residues" evidence="1">
    <location>
        <begin position="14"/>
        <end position="30"/>
    </location>
</feature>
<name>A0A5J4W9N2_9EUKA</name>
<feature type="region of interest" description="Disordered" evidence="1">
    <location>
        <begin position="1"/>
        <end position="41"/>
    </location>
</feature>
<feature type="compositionally biased region" description="Basic and acidic residues" evidence="1">
    <location>
        <begin position="158"/>
        <end position="183"/>
    </location>
</feature>
<organism evidence="2 3">
    <name type="scientific">Streblomastix strix</name>
    <dbReference type="NCBI Taxonomy" id="222440"/>
    <lineage>
        <taxon>Eukaryota</taxon>
        <taxon>Metamonada</taxon>
        <taxon>Preaxostyla</taxon>
        <taxon>Oxymonadida</taxon>
        <taxon>Streblomastigidae</taxon>
        <taxon>Streblomastix</taxon>
    </lineage>
</organism>
<evidence type="ECO:0000313" key="3">
    <source>
        <dbReference type="Proteomes" id="UP000324800"/>
    </source>
</evidence>
<comment type="caution">
    <text evidence="2">The sequence shown here is derived from an EMBL/GenBank/DDBJ whole genome shotgun (WGS) entry which is preliminary data.</text>
</comment>
<dbReference type="EMBL" id="SNRW01002835">
    <property type="protein sequence ID" value="KAA6391577.1"/>
    <property type="molecule type" value="Genomic_DNA"/>
</dbReference>